<comment type="similarity">
    <text evidence="1">Belongs to the universal ribosomal protein uL18 family.</text>
</comment>
<dbReference type="EMBL" id="JADFTS010000002">
    <property type="protein sequence ID" value="KAF9619278.1"/>
    <property type="molecule type" value="Genomic_DNA"/>
</dbReference>
<dbReference type="InterPro" id="IPR057268">
    <property type="entry name" value="Ribosomal_L18"/>
</dbReference>
<reference evidence="4 5" key="1">
    <citation type="submission" date="2020-10" db="EMBL/GenBank/DDBJ databases">
        <title>The Coptis chinensis genome and diversification of protoberbering-type alkaloids.</title>
        <authorList>
            <person name="Wang B."/>
            <person name="Shu S."/>
            <person name="Song C."/>
            <person name="Liu Y."/>
        </authorList>
    </citation>
    <scope>NUCLEOTIDE SEQUENCE [LARGE SCALE GENOMIC DNA]</scope>
    <source>
        <strain evidence="4">HL-2020</strain>
        <tissue evidence="4">Leaf</tissue>
    </source>
</reference>
<dbReference type="GO" id="GO:0008097">
    <property type="term" value="F:5S rRNA binding"/>
    <property type="evidence" value="ECO:0007669"/>
    <property type="project" value="InterPro"/>
</dbReference>
<protein>
    <recommendedName>
        <fullName evidence="6">Ribosomal protein L5</fullName>
    </recommendedName>
</protein>
<evidence type="ECO:0000313" key="5">
    <source>
        <dbReference type="Proteomes" id="UP000631114"/>
    </source>
</evidence>
<evidence type="ECO:0000313" key="4">
    <source>
        <dbReference type="EMBL" id="KAF9619278.1"/>
    </source>
</evidence>
<comment type="caution">
    <text evidence="4">The sequence shown here is derived from an EMBL/GenBank/DDBJ whole genome shotgun (WGS) entry which is preliminary data.</text>
</comment>
<evidence type="ECO:0008006" key="6">
    <source>
        <dbReference type="Google" id="ProtNLM"/>
    </source>
</evidence>
<dbReference type="PRINTS" id="PR00058">
    <property type="entry name" value="RIBOSOMALL5"/>
</dbReference>
<dbReference type="GO" id="GO:0022625">
    <property type="term" value="C:cytosolic large ribosomal subunit"/>
    <property type="evidence" value="ECO:0007669"/>
    <property type="project" value="TreeGrafter"/>
</dbReference>
<dbReference type="PANTHER" id="PTHR23410">
    <property type="entry name" value="RIBOSOMAL PROTEIN L5-RELATED"/>
    <property type="match status" value="1"/>
</dbReference>
<evidence type="ECO:0000256" key="3">
    <source>
        <dbReference type="ARBA" id="ARBA00023274"/>
    </source>
</evidence>
<dbReference type="PANTHER" id="PTHR23410:SF12">
    <property type="entry name" value="LARGE RIBOSOMAL SUBUNIT PROTEIN UL18"/>
    <property type="match status" value="1"/>
</dbReference>
<dbReference type="CDD" id="cd00432">
    <property type="entry name" value="Ribosomal_L18_L5e"/>
    <property type="match status" value="1"/>
</dbReference>
<accession>A0A835IMG5</accession>
<dbReference type="Proteomes" id="UP000631114">
    <property type="component" value="Unassembled WGS sequence"/>
</dbReference>
<keyword evidence="3" id="KW-0687">Ribonucleoprotein</keyword>
<dbReference type="InterPro" id="IPR005485">
    <property type="entry name" value="Rbsml_uL18_euk_arch"/>
</dbReference>
<organism evidence="4 5">
    <name type="scientific">Coptis chinensis</name>
    <dbReference type="NCBI Taxonomy" id="261450"/>
    <lineage>
        <taxon>Eukaryota</taxon>
        <taxon>Viridiplantae</taxon>
        <taxon>Streptophyta</taxon>
        <taxon>Embryophyta</taxon>
        <taxon>Tracheophyta</taxon>
        <taxon>Spermatophyta</taxon>
        <taxon>Magnoliopsida</taxon>
        <taxon>Ranunculales</taxon>
        <taxon>Ranunculaceae</taxon>
        <taxon>Coptidoideae</taxon>
        <taxon>Coptis</taxon>
    </lineage>
</organism>
<dbReference type="GO" id="GO:0003735">
    <property type="term" value="F:structural constituent of ribosome"/>
    <property type="evidence" value="ECO:0007669"/>
    <property type="project" value="InterPro"/>
</dbReference>
<keyword evidence="2" id="KW-0689">Ribosomal protein</keyword>
<dbReference type="OrthoDB" id="1716465at2759"/>
<keyword evidence="5" id="KW-1185">Reference proteome</keyword>
<sequence>MVFIKPTKSRAYFNHYQVKFRRRRAGKTDYRDRICLINQDKSKYGTPKYRFVVRFTKKDIIAQIVSASIAGDMILTSAYAHELPRYGLDVGLTNYSATY</sequence>
<evidence type="ECO:0000256" key="2">
    <source>
        <dbReference type="ARBA" id="ARBA00022980"/>
    </source>
</evidence>
<dbReference type="GO" id="GO:0006412">
    <property type="term" value="P:translation"/>
    <property type="evidence" value="ECO:0007669"/>
    <property type="project" value="InterPro"/>
</dbReference>
<name>A0A835IMG5_9MAGN</name>
<dbReference type="AlphaFoldDB" id="A0A835IMG5"/>
<gene>
    <name evidence="4" type="ORF">IFM89_006465</name>
</gene>
<dbReference type="SUPFAM" id="SSF53137">
    <property type="entry name" value="Translational machinery components"/>
    <property type="match status" value="1"/>
</dbReference>
<dbReference type="GO" id="GO:0000027">
    <property type="term" value="P:ribosomal large subunit assembly"/>
    <property type="evidence" value="ECO:0007669"/>
    <property type="project" value="TreeGrafter"/>
</dbReference>
<dbReference type="Pfam" id="PF17144">
    <property type="entry name" value="Ribosomal_L5e"/>
    <property type="match status" value="1"/>
</dbReference>
<proteinExistence type="inferred from homology"/>
<evidence type="ECO:0000256" key="1">
    <source>
        <dbReference type="ARBA" id="ARBA00007116"/>
    </source>
</evidence>
<dbReference type="Gene3D" id="3.30.420.100">
    <property type="match status" value="1"/>
</dbReference>